<evidence type="ECO:0000256" key="7">
    <source>
        <dbReference type="ARBA" id="ARBA00022968"/>
    </source>
</evidence>
<gene>
    <name evidence="14" type="ORF">ZIOFF_039102</name>
</gene>
<evidence type="ECO:0000256" key="10">
    <source>
        <dbReference type="ARBA" id="ARBA00023180"/>
    </source>
</evidence>
<keyword evidence="15" id="KW-1185">Reference proteome</keyword>
<sequence length="117" mass="13524">MDALAFSGCTDSYTTEEAEELTRMRYAYPWWKEKVRKEMILRQSDLKYFQNRSSQMAALDYIVSSNSDIFIPTYDGDMAKAVEGHGRALGFKKTIVLDRKLLVEPIDQNNKWSSRVG</sequence>
<dbReference type="GO" id="GO:0005737">
    <property type="term" value="C:cytoplasm"/>
    <property type="evidence" value="ECO:0007669"/>
    <property type="project" value="TreeGrafter"/>
</dbReference>
<evidence type="ECO:0000256" key="12">
    <source>
        <dbReference type="ARBA" id="ARBA00023277"/>
    </source>
</evidence>
<keyword evidence="4" id="KW-0328">Glycosyltransferase</keyword>
<dbReference type="EMBL" id="JACMSC010000011">
    <property type="protein sequence ID" value="KAG6499338.1"/>
    <property type="molecule type" value="Genomic_DNA"/>
</dbReference>
<dbReference type="GO" id="GO:0016757">
    <property type="term" value="F:glycosyltransferase activity"/>
    <property type="evidence" value="ECO:0007669"/>
    <property type="project" value="UniProtKB-KW"/>
</dbReference>
<dbReference type="GO" id="GO:0016020">
    <property type="term" value="C:membrane"/>
    <property type="evidence" value="ECO:0007669"/>
    <property type="project" value="UniProtKB-SubCell"/>
</dbReference>
<keyword evidence="8" id="KW-1133">Transmembrane helix</keyword>
<evidence type="ECO:0000256" key="6">
    <source>
        <dbReference type="ARBA" id="ARBA00022692"/>
    </source>
</evidence>
<comment type="similarity">
    <text evidence="3">Belongs to the glycosyltransferase GT106 family.</text>
</comment>
<dbReference type="Proteomes" id="UP000734854">
    <property type="component" value="Unassembled WGS sequence"/>
</dbReference>
<keyword evidence="9" id="KW-0472">Membrane</keyword>
<evidence type="ECO:0000256" key="11">
    <source>
        <dbReference type="ARBA" id="ARBA00023253"/>
    </source>
</evidence>
<evidence type="ECO:0000256" key="1">
    <source>
        <dbReference type="ARBA" id="ARBA00004606"/>
    </source>
</evidence>
<dbReference type="GO" id="GO:0006004">
    <property type="term" value="P:fucose metabolic process"/>
    <property type="evidence" value="ECO:0007669"/>
    <property type="project" value="UniProtKB-KW"/>
</dbReference>
<dbReference type="AlphaFoldDB" id="A0A8J5G1P7"/>
<evidence type="ECO:0000313" key="14">
    <source>
        <dbReference type="EMBL" id="KAG6499338.1"/>
    </source>
</evidence>
<comment type="caution">
    <text evidence="14">The sequence shown here is derived from an EMBL/GenBank/DDBJ whole genome shotgun (WGS) entry which is preliminary data.</text>
</comment>
<keyword evidence="12" id="KW-0119">Carbohydrate metabolism</keyword>
<evidence type="ECO:0000256" key="5">
    <source>
        <dbReference type="ARBA" id="ARBA00022679"/>
    </source>
</evidence>
<keyword evidence="5" id="KW-0808">Transferase</keyword>
<keyword evidence="6" id="KW-0812">Transmembrane</keyword>
<proteinExistence type="inferred from homology"/>
<evidence type="ECO:0000256" key="8">
    <source>
        <dbReference type="ARBA" id="ARBA00022989"/>
    </source>
</evidence>
<evidence type="ECO:0000256" key="3">
    <source>
        <dbReference type="ARBA" id="ARBA00007737"/>
    </source>
</evidence>
<organism evidence="14 15">
    <name type="scientific">Zingiber officinale</name>
    <name type="common">Ginger</name>
    <name type="synonym">Amomum zingiber</name>
    <dbReference type="NCBI Taxonomy" id="94328"/>
    <lineage>
        <taxon>Eukaryota</taxon>
        <taxon>Viridiplantae</taxon>
        <taxon>Streptophyta</taxon>
        <taxon>Embryophyta</taxon>
        <taxon>Tracheophyta</taxon>
        <taxon>Spermatophyta</taxon>
        <taxon>Magnoliopsida</taxon>
        <taxon>Liliopsida</taxon>
        <taxon>Zingiberales</taxon>
        <taxon>Zingiberaceae</taxon>
        <taxon>Zingiber</taxon>
    </lineage>
</organism>
<keyword evidence="11" id="KW-0294">Fucose metabolism</keyword>
<evidence type="ECO:0000256" key="9">
    <source>
        <dbReference type="ARBA" id="ARBA00023136"/>
    </source>
</evidence>
<accession>A0A8J5G1P7</accession>
<dbReference type="PANTHER" id="PTHR31741:SF3">
    <property type="entry name" value="O-FUCOSYLTRANSFERASE FAMILY PROTEIN"/>
    <property type="match status" value="1"/>
</dbReference>
<evidence type="ECO:0000313" key="15">
    <source>
        <dbReference type="Proteomes" id="UP000734854"/>
    </source>
</evidence>
<evidence type="ECO:0000256" key="4">
    <source>
        <dbReference type="ARBA" id="ARBA00022676"/>
    </source>
</evidence>
<comment type="pathway">
    <text evidence="2">Glycan metabolism.</text>
</comment>
<dbReference type="PANTHER" id="PTHR31741">
    <property type="entry name" value="OS02G0726500 PROTEIN-RELATED"/>
    <property type="match status" value="1"/>
</dbReference>
<protein>
    <recommendedName>
        <fullName evidence="13">O-fucosyltransferase family protein</fullName>
    </recommendedName>
</protein>
<dbReference type="InterPro" id="IPR019378">
    <property type="entry name" value="GDP-Fuc_O-FucTrfase"/>
</dbReference>
<keyword evidence="10" id="KW-0325">Glycoprotein</keyword>
<evidence type="ECO:0000256" key="13">
    <source>
        <dbReference type="ARBA" id="ARBA00030350"/>
    </source>
</evidence>
<keyword evidence="7" id="KW-0735">Signal-anchor</keyword>
<name>A0A8J5G1P7_ZINOF</name>
<evidence type="ECO:0000256" key="2">
    <source>
        <dbReference type="ARBA" id="ARBA00004881"/>
    </source>
</evidence>
<comment type="subcellular location">
    <subcellularLocation>
        <location evidence="1">Membrane</location>
        <topology evidence="1">Single-pass type II membrane protein</topology>
    </subcellularLocation>
</comment>
<dbReference type="Pfam" id="PF10250">
    <property type="entry name" value="O-FucT"/>
    <property type="match status" value="1"/>
</dbReference>
<reference evidence="14 15" key="1">
    <citation type="submission" date="2020-08" db="EMBL/GenBank/DDBJ databases">
        <title>Plant Genome Project.</title>
        <authorList>
            <person name="Zhang R.-G."/>
        </authorList>
    </citation>
    <scope>NUCLEOTIDE SEQUENCE [LARGE SCALE GENOMIC DNA]</scope>
    <source>
        <tissue evidence="14">Rhizome</tissue>
    </source>
</reference>